<feature type="domain" description="Nucleotidyl transferase" evidence="9">
    <location>
        <begin position="5"/>
        <end position="284"/>
    </location>
</feature>
<dbReference type="Pfam" id="PF01050">
    <property type="entry name" value="MannoseP_isomer"/>
    <property type="match status" value="1"/>
</dbReference>
<feature type="domain" description="MannoseP isomerase/GMP-like beta-helix" evidence="11">
    <location>
        <begin position="292"/>
        <end position="346"/>
    </location>
</feature>
<dbReference type="Gene3D" id="3.90.550.10">
    <property type="entry name" value="Spore Coat Polysaccharide Biosynthesis Protein SpsA, Chain A"/>
    <property type="match status" value="1"/>
</dbReference>
<evidence type="ECO:0000256" key="5">
    <source>
        <dbReference type="ARBA" id="ARBA00022741"/>
    </source>
</evidence>
<comment type="catalytic activity">
    <reaction evidence="7">
        <text>alpha-D-mannose 1-phosphate + GTP + H(+) = GDP-alpha-D-mannose + diphosphate</text>
        <dbReference type="Rhea" id="RHEA:15229"/>
        <dbReference type="ChEBI" id="CHEBI:15378"/>
        <dbReference type="ChEBI" id="CHEBI:33019"/>
        <dbReference type="ChEBI" id="CHEBI:37565"/>
        <dbReference type="ChEBI" id="CHEBI:57527"/>
        <dbReference type="ChEBI" id="CHEBI:58409"/>
        <dbReference type="EC" id="2.7.7.13"/>
    </reaction>
</comment>
<dbReference type="OrthoDB" id="9806359at2"/>
<dbReference type="EMBL" id="QHHQ01000004">
    <property type="protein sequence ID" value="RAH99735.1"/>
    <property type="molecule type" value="Genomic_DNA"/>
</dbReference>
<dbReference type="CDD" id="cd02509">
    <property type="entry name" value="GDP-M1P_Guanylyltransferase"/>
    <property type="match status" value="1"/>
</dbReference>
<evidence type="ECO:0000256" key="3">
    <source>
        <dbReference type="ARBA" id="ARBA00022679"/>
    </source>
</evidence>
<sequence>MTVYPVILAGGKGTRLWPLSRADKPKQFLPMHGEHSLFQRTVQRHQGMDGIGRPIIVCGDNDRFQVDDGLVGIGVSDATVIVEPSSRNTAPAIAAAAEMLLRDDPEAILFVLPSDHLVGTDESYFKAVEAAIAAARAGKMVTFGVLPTHPETGYGYIKAGASEDLVRPVEMFVEKPPAGDAVRMVADGSYYWNAGFFAFSARALLDELKAYVPDVVDAAASAVNGATVVPGTVTLAAAAWKAAPDISIDYALFERTDKAVVAPISCRWSDVGSWHSYWDSLEKDDSGNAVRGKAVTLETKDSLIVSQRAEVVALGLEKIAIIAAEDAILVCPLDRSQDVKDVVSMLKEKARNELVDVSPTVNRPWGGYTSIMNGPRFQVKHLFVSPGKRLSLQKHFHRAEHWVVVRGTAEVTIDDKVITLSENQSTYLPLGCVHRLANPGRIMLEVIEVQTGSYLGEDDIVRLQDEWGRT</sequence>
<dbReference type="InterPro" id="IPR029044">
    <property type="entry name" value="Nucleotide-diphossugar_trans"/>
</dbReference>
<dbReference type="Proteomes" id="UP000249590">
    <property type="component" value="Unassembled WGS sequence"/>
</dbReference>
<dbReference type="InterPro" id="IPR049577">
    <property type="entry name" value="GMPP_N"/>
</dbReference>
<keyword evidence="6" id="KW-0342">GTP-binding</keyword>
<keyword evidence="4 12" id="KW-0548">Nucleotidyltransferase</keyword>
<protein>
    <recommendedName>
        <fullName evidence="2">mannose-1-phosphate guanylyltransferase</fullName>
        <ecNumber evidence="2">2.7.7.13</ecNumber>
    </recommendedName>
</protein>
<evidence type="ECO:0000256" key="8">
    <source>
        <dbReference type="RuleBase" id="RU004190"/>
    </source>
</evidence>
<dbReference type="InterPro" id="IPR014710">
    <property type="entry name" value="RmlC-like_jellyroll"/>
</dbReference>
<dbReference type="FunFam" id="2.60.120.10:FF:000032">
    <property type="entry name" value="Mannose-1-phosphate guanylyltransferase/mannose-6-phosphate isomerase"/>
    <property type="match status" value="1"/>
</dbReference>
<proteinExistence type="inferred from homology"/>
<evidence type="ECO:0000313" key="13">
    <source>
        <dbReference type="Proteomes" id="UP000249590"/>
    </source>
</evidence>
<evidence type="ECO:0000259" key="11">
    <source>
        <dbReference type="Pfam" id="PF22640"/>
    </source>
</evidence>
<dbReference type="InterPro" id="IPR011051">
    <property type="entry name" value="RmlC_Cupin_sf"/>
</dbReference>
<evidence type="ECO:0000259" key="9">
    <source>
        <dbReference type="Pfam" id="PF00483"/>
    </source>
</evidence>
<dbReference type="InterPro" id="IPR051161">
    <property type="entry name" value="Mannose-6P_isomerase_type2"/>
</dbReference>
<keyword evidence="5" id="KW-0547">Nucleotide-binding</keyword>
<dbReference type="GO" id="GO:0016853">
    <property type="term" value="F:isomerase activity"/>
    <property type="evidence" value="ECO:0007669"/>
    <property type="project" value="UniProtKB-KW"/>
</dbReference>
<keyword evidence="13" id="KW-1185">Reference proteome</keyword>
<dbReference type="InterPro" id="IPR006375">
    <property type="entry name" value="Man1P_GuaTrfase/Man6P_Isoase"/>
</dbReference>
<feature type="domain" description="Mannose-6-phosphate isomerase type II C-terminal" evidence="10">
    <location>
        <begin position="355"/>
        <end position="465"/>
    </location>
</feature>
<evidence type="ECO:0000313" key="12">
    <source>
        <dbReference type="EMBL" id="RAH99735.1"/>
    </source>
</evidence>
<dbReference type="GO" id="GO:0005525">
    <property type="term" value="F:GTP binding"/>
    <property type="evidence" value="ECO:0007669"/>
    <property type="project" value="UniProtKB-KW"/>
</dbReference>
<dbReference type="RefSeq" id="WP_111347958.1">
    <property type="nucleotide sequence ID" value="NZ_QHHQ01000004.1"/>
</dbReference>
<dbReference type="Pfam" id="PF00483">
    <property type="entry name" value="NTP_transferase"/>
    <property type="match status" value="1"/>
</dbReference>
<accession>A0A8B2NJT7</accession>
<dbReference type="PANTHER" id="PTHR46390:SF1">
    <property type="entry name" value="MANNOSE-1-PHOSPHATE GUANYLYLTRANSFERASE"/>
    <property type="match status" value="1"/>
</dbReference>
<name>A0A8B2NJT7_9HYPH</name>
<evidence type="ECO:0000256" key="4">
    <source>
        <dbReference type="ARBA" id="ARBA00022695"/>
    </source>
</evidence>
<dbReference type="InterPro" id="IPR054566">
    <property type="entry name" value="ManC/GMP-like_b-helix"/>
</dbReference>
<dbReference type="InterPro" id="IPR005835">
    <property type="entry name" value="NTP_transferase_dom"/>
</dbReference>
<keyword evidence="3 12" id="KW-0808">Transferase</keyword>
<evidence type="ECO:0000256" key="2">
    <source>
        <dbReference type="ARBA" id="ARBA00012387"/>
    </source>
</evidence>
<dbReference type="SUPFAM" id="SSF51182">
    <property type="entry name" value="RmlC-like cupins"/>
    <property type="match status" value="1"/>
</dbReference>
<dbReference type="NCBIfam" id="TIGR01479">
    <property type="entry name" value="GMP_PMI"/>
    <property type="match status" value="1"/>
</dbReference>
<dbReference type="GO" id="GO:0004475">
    <property type="term" value="F:mannose-1-phosphate guanylyltransferase (GTP) activity"/>
    <property type="evidence" value="ECO:0007669"/>
    <property type="project" value="UniProtKB-EC"/>
</dbReference>
<dbReference type="CDD" id="cd02213">
    <property type="entry name" value="cupin_PMI_typeII_C"/>
    <property type="match status" value="1"/>
</dbReference>
<dbReference type="Gene3D" id="2.60.120.10">
    <property type="entry name" value="Jelly Rolls"/>
    <property type="match status" value="1"/>
</dbReference>
<evidence type="ECO:0000259" key="10">
    <source>
        <dbReference type="Pfam" id="PF01050"/>
    </source>
</evidence>
<dbReference type="SUPFAM" id="SSF53448">
    <property type="entry name" value="Nucleotide-diphospho-sugar transferases"/>
    <property type="match status" value="1"/>
</dbReference>
<dbReference type="Pfam" id="PF22640">
    <property type="entry name" value="ManC_GMP_beta-helix"/>
    <property type="match status" value="1"/>
</dbReference>
<dbReference type="EC" id="2.7.7.13" evidence="2"/>
<comment type="similarity">
    <text evidence="1 8">Belongs to the mannose-6-phosphate isomerase type 2 family.</text>
</comment>
<dbReference type="AlphaFoldDB" id="A0A8B2NJT7"/>
<evidence type="ECO:0000256" key="6">
    <source>
        <dbReference type="ARBA" id="ARBA00023134"/>
    </source>
</evidence>
<evidence type="ECO:0000256" key="7">
    <source>
        <dbReference type="ARBA" id="ARBA00047343"/>
    </source>
</evidence>
<dbReference type="FunFam" id="3.90.550.10:FF:000046">
    <property type="entry name" value="Mannose-1-phosphate guanylyltransferase (GDP)"/>
    <property type="match status" value="1"/>
</dbReference>
<reference evidence="12 13" key="1">
    <citation type="submission" date="2018-05" db="EMBL/GenBank/DDBJ databases">
        <title>Acuticoccus sediminis sp. nov., isolated from deep-sea sediment of Indian Ocean.</title>
        <authorList>
            <person name="Liu X."/>
            <person name="Lai Q."/>
            <person name="Du Y."/>
            <person name="Sun F."/>
            <person name="Zhang X."/>
            <person name="Wang S."/>
            <person name="Shao Z."/>
        </authorList>
    </citation>
    <scope>NUCLEOTIDE SEQUENCE [LARGE SCALE GENOMIC DNA]</scope>
    <source>
        <strain evidence="12 13">PTG4-2</strain>
    </source>
</reference>
<dbReference type="InterPro" id="IPR001538">
    <property type="entry name" value="Man6P_isomerase-2_C"/>
</dbReference>
<dbReference type="GO" id="GO:0000271">
    <property type="term" value="P:polysaccharide biosynthetic process"/>
    <property type="evidence" value="ECO:0007669"/>
    <property type="project" value="InterPro"/>
</dbReference>
<dbReference type="GO" id="GO:0009298">
    <property type="term" value="P:GDP-mannose biosynthetic process"/>
    <property type="evidence" value="ECO:0007669"/>
    <property type="project" value="TreeGrafter"/>
</dbReference>
<gene>
    <name evidence="12" type="ORF">DLJ53_18395</name>
</gene>
<evidence type="ECO:0000256" key="1">
    <source>
        <dbReference type="ARBA" id="ARBA00006115"/>
    </source>
</evidence>
<organism evidence="12 13">
    <name type="scientific">Acuticoccus sediminis</name>
    <dbReference type="NCBI Taxonomy" id="2184697"/>
    <lineage>
        <taxon>Bacteria</taxon>
        <taxon>Pseudomonadati</taxon>
        <taxon>Pseudomonadota</taxon>
        <taxon>Alphaproteobacteria</taxon>
        <taxon>Hyphomicrobiales</taxon>
        <taxon>Amorphaceae</taxon>
        <taxon>Acuticoccus</taxon>
    </lineage>
</organism>
<keyword evidence="12" id="KW-0413">Isomerase</keyword>
<comment type="caution">
    <text evidence="12">The sequence shown here is derived from an EMBL/GenBank/DDBJ whole genome shotgun (WGS) entry which is preliminary data.</text>
</comment>
<dbReference type="PANTHER" id="PTHR46390">
    <property type="entry name" value="MANNOSE-1-PHOSPHATE GUANYLYLTRANSFERASE"/>
    <property type="match status" value="1"/>
</dbReference>